<gene>
    <name evidence="2" type="ORF">SGN30_09080</name>
</gene>
<evidence type="ECO:0000313" key="2">
    <source>
        <dbReference type="EMBL" id="MDX4953576.1"/>
    </source>
</evidence>
<dbReference type="Gene3D" id="3.40.190.10">
    <property type="entry name" value="Periplasmic binding protein-like II"/>
    <property type="match status" value="2"/>
</dbReference>
<dbReference type="Pfam" id="PF03466">
    <property type="entry name" value="LysR_substrate"/>
    <property type="match status" value="1"/>
</dbReference>
<dbReference type="RefSeq" id="WP_052947234.1">
    <property type="nucleotide sequence ID" value="NZ_FLCF02000007.1"/>
</dbReference>
<proteinExistence type="predicted"/>
<name>A0AAJ2R0H2_DELAC</name>
<comment type="caution">
    <text evidence="2">The sequence shown here is derived from an EMBL/GenBank/DDBJ whole genome shotgun (WGS) entry which is preliminary data.</text>
</comment>
<protein>
    <submittedName>
        <fullName evidence="2">LysR substrate-binding domain-containing protein</fullName>
    </submittedName>
</protein>
<dbReference type="EMBL" id="JAWWMZ010000003">
    <property type="protein sequence ID" value="MDX4953576.1"/>
    <property type="molecule type" value="Genomic_DNA"/>
</dbReference>
<accession>A0AAJ2R0H2</accession>
<evidence type="ECO:0000259" key="1">
    <source>
        <dbReference type="Pfam" id="PF03466"/>
    </source>
</evidence>
<organism evidence="2 3">
    <name type="scientific">Delftia acidovorans</name>
    <name type="common">Pseudomonas acidovorans</name>
    <name type="synonym">Comamonas acidovorans</name>
    <dbReference type="NCBI Taxonomy" id="80866"/>
    <lineage>
        <taxon>Bacteria</taxon>
        <taxon>Pseudomonadati</taxon>
        <taxon>Pseudomonadota</taxon>
        <taxon>Betaproteobacteria</taxon>
        <taxon>Burkholderiales</taxon>
        <taxon>Comamonadaceae</taxon>
        <taxon>Delftia</taxon>
    </lineage>
</organism>
<sequence length="122" mass="13712">MPLNLSPYVRSQIAEHVDWSVWLAHHRLDREAGLPGGGHYFNANDYNLLIPMVLSDQGVALGWDHLVSPLIARGLLIRPVLQELVLEESSHYLLCREDKANEHAMGCFLSWFLKRGGLAARG</sequence>
<evidence type="ECO:0000313" key="3">
    <source>
        <dbReference type="Proteomes" id="UP001287445"/>
    </source>
</evidence>
<dbReference type="SUPFAM" id="SSF53850">
    <property type="entry name" value="Periplasmic binding protein-like II"/>
    <property type="match status" value="1"/>
</dbReference>
<feature type="domain" description="LysR substrate-binding" evidence="1">
    <location>
        <begin position="26"/>
        <end position="115"/>
    </location>
</feature>
<dbReference type="AlphaFoldDB" id="A0AAJ2R0H2"/>
<reference evidence="2" key="1">
    <citation type="submission" date="2023-11" db="EMBL/GenBank/DDBJ databases">
        <title>Identification and selenium tolerance of Delftia acidovorans R3-25.</title>
        <authorList>
            <person name="Zhang S."/>
            <person name="Liu Y."/>
            <person name="Guo Y."/>
        </authorList>
    </citation>
    <scope>NUCLEOTIDE SEQUENCE</scope>
    <source>
        <strain evidence="2">R3-25</strain>
    </source>
</reference>
<dbReference type="InterPro" id="IPR005119">
    <property type="entry name" value="LysR_subst-bd"/>
</dbReference>
<dbReference type="Proteomes" id="UP001287445">
    <property type="component" value="Unassembled WGS sequence"/>
</dbReference>